<dbReference type="CDD" id="cd00342">
    <property type="entry name" value="gram_neg_porins"/>
    <property type="match status" value="1"/>
</dbReference>
<evidence type="ECO:0000313" key="6">
    <source>
        <dbReference type="Proteomes" id="UP000809621"/>
    </source>
</evidence>
<name>A0ABS2HJI6_9VIBR</name>
<dbReference type="PANTHER" id="PTHR34501">
    <property type="entry name" value="PROTEIN YDDL-RELATED"/>
    <property type="match status" value="1"/>
</dbReference>
<sequence length="373" mass="40775">MKNSSLAILVAAAVVSTSAYSAHTFTNDAGDSLTLDGRFDVRYQDSGGDSTGVWNSGSSRFGLKGEMGLDNGWTGFGHAEWGYNSGANGNNIYDRLLYAGVSHDVYGKIAAGTKQWSTFYDVAWFTDLGRVFGTRGSGVYNLSDWGIASGTGRAENSITYRNKINSDLSYGFTYQTTRENVKLSGSDRTGGTNNTATATLKNGLGASMQYRGIEGITLGVSYHQNELDNVSSNVAGAKDGDMMRIMLVGANYTNGGLYVGATAHVGENWESVETSITGNALIDTLGGEIYTYYHFANGLRPTLNYNYLEERGNLTEGYQRNLLIPGMEYHFQKNKFLVWTEYQFDLGNDSLNTAESKFDNRDDQFAAGVRYYF</sequence>
<dbReference type="RefSeq" id="WP_205158245.1">
    <property type="nucleotide sequence ID" value="NZ_JAFEUM010000003.1"/>
</dbReference>
<feature type="signal peptide" evidence="4">
    <location>
        <begin position="1"/>
        <end position="21"/>
    </location>
</feature>
<feature type="chain" id="PRO_5047447118" evidence="4">
    <location>
        <begin position="22"/>
        <end position="373"/>
    </location>
</feature>
<comment type="subcellular location">
    <subcellularLocation>
        <location evidence="1">Cell outer membrane</location>
        <topology evidence="1">Multi-pass membrane protein</topology>
    </subcellularLocation>
</comment>
<dbReference type="Proteomes" id="UP000809621">
    <property type="component" value="Unassembled WGS sequence"/>
</dbReference>
<accession>A0ABS2HJI6</accession>
<evidence type="ECO:0000256" key="1">
    <source>
        <dbReference type="ARBA" id="ARBA00004571"/>
    </source>
</evidence>
<gene>
    <name evidence="5" type="ORF">JQC93_09705</name>
</gene>
<keyword evidence="6" id="KW-1185">Reference proteome</keyword>
<dbReference type="InterPro" id="IPR023614">
    <property type="entry name" value="Porin_dom_sf"/>
</dbReference>
<keyword evidence="3" id="KW-0472">Membrane</keyword>
<dbReference type="EMBL" id="JAFEUM010000003">
    <property type="protein sequence ID" value="MBM7036682.1"/>
    <property type="molecule type" value="Genomic_DNA"/>
</dbReference>
<proteinExistence type="predicted"/>
<dbReference type="InterPro" id="IPR033900">
    <property type="entry name" value="Gram_neg_porin_domain"/>
</dbReference>
<dbReference type="Gene3D" id="2.40.160.10">
    <property type="entry name" value="Porin"/>
    <property type="match status" value="1"/>
</dbReference>
<evidence type="ECO:0000256" key="4">
    <source>
        <dbReference type="SAM" id="SignalP"/>
    </source>
</evidence>
<reference evidence="5 6" key="1">
    <citation type="submission" date="2021-02" db="EMBL/GenBank/DDBJ databases">
        <authorList>
            <person name="Park J.-S."/>
        </authorList>
    </citation>
    <scope>NUCLEOTIDE SEQUENCE [LARGE SCALE GENOMIC DNA]</scope>
    <source>
        <strain evidence="5 6">188UL20-2</strain>
    </source>
</reference>
<protein>
    <submittedName>
        <fullName evidence="5">Porin</fullName>
    </submittedName>
</protein>
<organism evidence="5 6">
    <name type="scientific">Vibrio ulleungensis</name>
    <dbReference type="NCBI Taxonomy" id="2807619"/>
    <lineage>
        <taxon>Bacteria</taxon>
        <taxon>Pseudomonadati</taxon>
        <taxon>Pseudomonadota</taxon>
        <taxon>Gammaproteobacteria</taxon>
        <taxon>Vibrionales</taxon>
        <taxon>Vibrionaceae</taxon>
        <taxon>Vibrio</taxon>
    </lineage>
</organism>
<dbReference type="PANTHER" id="PTHR34501:SF2">
    <property type="entry name" value="OUTER MEMBRANE PORIN F-RELATED"/>
    <property type="match status" value="1"/>
</dbReference>
<evidence type="ECO:0000313" key="5">
    <source>
        <dbReference type="EMBL" id="MBM7036682.1"/>
    </source>
</evidence>
<evidence type="ECO:0000256" key="2">
    <source>
        <dbReference type="ARBA" id="ARBA00022729"/>
    </source>
</evidence>
<dbReference type="InterPro" id="IPR050298">
    <property type="entry name" value="Gram-neg_bact_OMP"/>
</dbReference>
<keyword evidence="2 4" id="KW-0732">Signal</keyword>
<comment type="caution">
    <text evidence="5">The sequence shown here is derived from an EMBL/GenBank/DDBJ whole genome shotgun (WGS) entry which is preliminary data.</text>
</comment>
<evidence type="ECO:0000256" key="3">
    <source>
        <dbReference type="ARBA" id="ARBA00023136"/>
    </source>
</evidence>
<dbReference type="SUPFAM" id="SSF56935">
    <property type="entry name" value="Porins"/>
    <property type="match status" value="1"/>
</dbReference>